<feature type="domain" description="Response regulatory" evidence="6">
    <location>
        <begin position="5"/>
        <end position="120"/>
    </location>
</feature>
<dbReference type="SUPFAM" id="SSF46689">
    <property type="entry name" value="Homeodomain-like"/>
    <property type="match status" value="2"/>
</dbReference>
<feature type="domain" description="HTH araC/xylS-type" evidence="5">
    <location>
        <begin position="145"/>
        <end position="243"/>
    </location>
</feature>
<dbReference type="PROSITE" id="PS01124">
    <property type="entry name" value="HTH_ARAC_FAMILY_2"/>
    <property type="match status" value="1"/>
</dbReference>
<keyword evidence="3" id="KW-0804">Transcription</keyword>
<keyword evidence="8" id="KW-1185">Reference proteome</keyword>
<dbReference type="SMART" id="SM00342">
    <property type="entry name" value="HTH_ARAC"/>
    <property type="match status" value="1"/>
</dbReference>
<feature type="modified residue" description="4-aspartylphosphate" evidence="4">
    <location>
        <position position="55"/>
    </location>
</feature>
<dbReference type="InterPro" id="IPR011006">
    <property type="entry name" value="CheY-like_superfamily"/>
</dbReference>
<dbReference type="PROSITE" id="PS00041">
    <property type="entry name" value="HTH_ARAC_FAMILY_1"/>
    <property type="match status" value="1"/>
</dbReference>
<proteinExistence type="predicted"/>
<dbReference type="InterPro" id="IPR018062">
    <property type="entry name" value="HTH_AraC-typ_CS"/>
</dbReference>
<dbReference type="AlphaFoldDB" id="A0A2Z4LPH0"/>
<evidence type="ECO:0000313" key="8">
    <source>
        <dbReference type="Proteomes" id="UP000248536"/>
    </source>
</evidence>
<dbReference type="Proteomes" id="UP000248536">
    <property type="component" value="Chromosome"/>
</dbReference>
<dbReference type="OrthoDB" id="2962330at2"/>
<dbReference type="Gene3D" id="1.10.10.60">
    <property type="entry name" value="Homeodomain-like"/>
    <property type="match status" value="2"/>
</dbReference>
<dbReference type="EC" id="2.7.3.-" evidence="7"/>
<dbReference type="CDD" id="cd17534">
    <property type="entry name" value="REC_DC-like"/>
    <property type="match status" value="1"/>
</dbReference>
<gene>
    <name evidence="7" type="ORF">HME9304_00641</name>
</gene>
<evidence type="ECO:0000313" key="7">
    <source>
        <dbReference type="EMBL" id="AWX43650.1"/>
    </source>
</evidence>
<dbReference type="GO" id="GO:0000160">
    <property type="term" value="P:phosphorelay signal transduction system"/>
    <property type="evidence" value="ECO:0007669"/>
    <property type="project" value="InterPro"/>
</dbReference>
<keyword evidence="7" id="KW-0808">Transferase</keyword>
<dbReference type="PANTHER" id="PTHR43280:SF28">
    <property type="entry name" value="HTH-TYPE TRANSCRIPTIONAL ACTIVATOR RHAS"/>
    <property type="match status" value="1"/>
</dbReference>
<name>A0A2Z4LPH0_9FLAO</name>
<evidence type="ECO:0000256" key="1">
    <source>
        <dbReference type="ARBA" id="ARBA00023015"/>
    </source>
</evidence>
<dbReference type="PROSITE" id="PS50110">
    <property type="entry name" value="RESPONSE_REGULATORY"/>
    <property type="match status" value="1"/>
</dbReference>
<sequence length="245" mass="27999">MDSKNILIVEDELIIARDLERILTTQNWNIAGICTTTGDAMEKISVYAPDLVLIDIGLKGRKDGIAIGRYLTLNTNIPFIYITSYTDRLTIDAVNTTLPSGYVVKPFRPVDIIMTVEITFARRDAVSIQKMNQLETPRKIPIDLENVAKYIRSNLNSQLTVNELYKMSSWSKHQFIRNFKKYLGDTPYQYILKCRIEKSKQLLRNTDMPISEIAVSVGFLNHSSFSTAFLKLEQRTAANYRDTFG</sequence>
<keyword evidence="4" id="KW-0597">Phosphoprotein</keyword>
<dbReference type="RefSeq" id="WP_112377208.1">
    <property type="nucleotide sequence ID" value="NZ_CP030104.1"/>
</dbReference>
<evidence type="ECO:0000256" key="4">
    <source>
        <dbReference type="PROSITE-ProRule" id="PRU00169"/>
    </source>
</evidence>
<dbReference type="PANTHER" id="PTHR43280">
    <property type="entry name" value="ARAC-FAMILY TRANSCRIPTIONAL REGULATOR"/>
    <property type="match status" value="1"/>
</dbReference>
<evidence type="ECO:0000259" key="5">
    <source>
        <dbReference type="PROSITE" id="PS01124"/>
    </source>
</evidence>
<dbReference type="KEGG" id="spon:HME9304_00641"/>
<evidence type="ECO:0000256" key="2">
    <source>
        <dbReference type="ARBA" id="ARBA00023125"/>
    </source>
</evidence>
<dbReference type="InterPro" id="IPR018060">
    <property type="entry name" value="HTH_AraC"/>
</dbReference>
<reference evidence="7 8" key="1">
    <citation type="submission" date="2018-06" db="EMBL/GenBank/DDBJ databases">
        <title>Spongiibacterium sp. HME9304 Genome sequencing and assembly.</title>
        <authorList>
            <person name="Kang H."/>
            <person name="Kim H."/>
            <person name="Joh K."/>
        </authorList>
    </citation>
    <scope>NUCLEOTIDE SEQUENCE [LARGE SCALE GENOMIC DNA]</scope>
    <source>
        <strain evidence="7 8">HME9304</strain>
    </source>
</reference>
<keyword evidence="1" id="KW-0805">Transcription regulation</keyword>
<accession>A0A2Z4LPH0</accession>
<dbReference type="Pfam" id="PF12833">
    <property type="entry name" value="HTH_18"/>
    <property type="match status" value="1"/>
</dbReference>
<organism evidence="7 8">
    <name type="scientific">Flagellimonas maritima</name>
    <dbReference type="NCBI Taxonomy" id="1383885"/>
    <lineage>
        <taxon>Bacteria</taxon>
        <taxon>Pseudomonadati</taxon>
        <taxon>Bacteroidota</taxon>
        <taxon>Flavobacteriia</taxon>
        <taxon>Flavobacteriales</taxon>
        <taxon>Flavobacteriaceae</taxon>
        <taxon>Flagellimonas</taxon>
    </lineage>
</organism>
<dbReference type="GO" id="GO:0043565">
    <property type="term" value="F:sequence-specific DNA binding"/>
    <property type="evidence" value="ECO:0007669"/>
    <property type="project" value="InterPro"/>
</dbReference>
<dbReference type="InterPro" id="IPR001789">
    <property type="entry name" value="Sig_transdc_resp-reg_receiver"/>
</dbReference>
<dbReference type="InterPro" id="IPR009057">
    <property type="entry name" value="Homeodomain-like_sf"/>
</dbReference>
<dbReference type="GO" id="GO:0016740">
    <property type="term" value="F:transferase activity"/>
    <property type="evidence" value="ECO:0007669"/>
    <property type="project" value="UniProtKB-KW"/>
</dbReference>
<protein>
    <submittedName>
        <fullName evidence="7">HTH-type transcriptional activator Btr</fullName>
        <ecNumber evidence="7">2.7.3.-</ecNumber>
    </submittedName>
</protein>
<dbReference type="Gene3D" id="3.40.50.2300">
    <property type="match status" value="1"/>
</dbReference>
<dbReference type="Pfam" id="PF00072">
    <property type="entry name" value="Response_reg"/>
    <property type="match status" value="1"/>
</dbReference>
<dbReference type="GO" id="GO:0003700">
    <property type="term" value="F:DNA-binding transcription factor activity"/>
    <property type="evidence" value="ECO:0007669"/>
    <property type="project" value="InterPro"/>
</dbReference>
<evidence type="ECO:0000256" key="3">
    <source>
        <dbReference type="ARBA" id="ARBA00023163"/>
    </source>
</evidence>
<evidence type="ECO:0000259" key="6">
    <source>
        <dbReference type="PROSITE" id="PS50110"/>
    </source>
</evidence>
<dbReference type="SMART" id="SM00448">
    <property type="entry name" value="REC"/>
    <property type="match status" value="1"/>
</dbReference>
<dbReference type="SUPFAM" id="SSF52172">
    <property type="entry name" value="CheY-like"/>
    <property type="match status" value="1"/>
</dbReference>
<dbReference type="EMBL" id="CP030104">
    <property type="protein sequence ID" value="AWX43650.1"/>
    <property type="molecule type" value="Genomic_DNA"/>
</dbReference>
<keyword evidence="2" id="KW-0238">DNA-binding</keyword>